<keyword evidence="2" id="KW-1185">Reference proteome</keyword>
<dbReference type="EMBL" id="CM055738">
    <property type="protein sequence ID" value="KAJ8005173.1"/>
    <property type="molecule type" value="Genomic_DNA"/>
</dbReference>
<sequence>MLYPALLSAVLLLLAPLEHTEGRALHPSLDAIQFVEQFLEHYNNLLPIDDPENLMGSQSEEPSSAFPSGVKVAEYPKWADLSPQSDNSWVRLLKGTLANQKRAVMDRSRRGWNRGCFGLKLDRIGSMSGLGC</sequence>
<accession>A0ACC2GN45</accession>
<name>A0ACC2GN45_DALPE</name>
<dbReference type="Proteomes" id="UP001157502">
    <property type="component" value="Chromosome 11"/>
</dbReference>
<evidence type="ECO:0000313" key="1">
    <source>
        <dbReference type="EMBL" id="KAJ8005173.1"/>
    </source>
</evidence>
<proteinExistence type="predicted"/>
<evidence type="ECO:0000313" key="2">
    <source>
        <dbReference type="Proteomes" id="UP001157502"/>
    </source>
</evidence>
<organism evidence="1 2">
    <name type="scientific">Dallia pectoralis</name>
    <name type="common">Alaska blackfish</name>
    <dbReference type="NCBI Taxonomy" id="75939"/>
    <lineage>
        <taxon>Eukaryota</taxon>
        <taxon>Metazoa</taxon>
        <taxon>Chordata</taxon>
        <taxon>Craniata</taxon>
        <taxon>Vertebrata</taxon>
        <taxon>Euteleostomi</taxon>
        <taxon>Actinopterygii</taxon>
        <taxon>Neopterygii</taxon>
        <taxon>Teleostei</taxon>
        <taxon>Protacanthopterygii</taxon>
        <taxon>Esociformes</taxon>
        <taxon>Umbridae</taxon>
        <taxon>Dallia</taxon>
    </lineage>
</organism>
<reference evidence="1" key="1">
    <citation type="submission" date="2021-05" db="EMBL/GenBank/DDBJ databases">
        <authorList>
            <person name="Pan Q."/>
            <person name="Jouanno E."/>
            <person name="Zahm M."/>
            <person name="Klopp C."/>
            <person name="Cabau C."/>
            <person name="Louis A."/>
            <person name="Berthelot C."/>
            <person name="Parey E."/>
            <person name="Roest Crollius H."/>
            <person name="Montfort J."/>
            <person name="Robinson-Rechavi M."/>
            <person name="Bouchez O."/>
            <person name="Lampietro C."/>
            <person name="Lopez Roques C."/>
            <person name="Donnadieu C."/>
            <person name="Postlethwait J."/>
            <person name="Bobe J."/>
            <person name="Dillon D."/>
            <person name="Chandos A."/>
            <person name="von Hippel F."/>
            <person name="Guiguen Y."/>
        </authorList>
    </citation>
    <scope>NUCLEOTIDE SEQUENCE</scope>
    <source>
        <strain evidence="1">YG-Jan2019</strain>
    </source>
</reference>
<comment type="caution">
    <text evidence="1">The sequence shown here is derived from an EMBL/GenBank/DDBJ whole genome shotgun (WGS) entry which is preliminary data.</text>
</comment>
<protein>
    <submittedName>
        <fullName evidence="1">Uncharacterized protein</fullName>
    </submittedName>
</protein>
<gene>
    <name evidence="1" type="ORF">DPEC_G00143890</name>
</gene>